<organism evidence="1 2">
    <name type="scientific">Coprobacter secundus subsp. similis</name>
    <dbReference type="NCBI Taxonomy" id="2751153"/>
    <lineage>
        <taxon>Bacteria</taxon>
        <taxon>Pseudomonadati</taxon>
        <taxon>Bacteroidota</taxon>
        <taxon>Bacteroidia</taxon>
        <taxon>Bacteroidales</taxon>
        <taxon>Barnesiellaceae</taxon>
        <taxon>Coprobacter</taxon>
    </lineage>
</organism>
<protein>
    <recommendedName>
        <fullName evidence="3">DUF2961 domain-containing protein</fullName>
    </recommendedName>
</protein>
<dbReference type="EMBL" id="AP023322">
    <property type="protein sequence ID" value="BCI64712.1"/>
    <property type="molecule type" value="Genomic_DNA"/>
</dbReference>
<dbReference type="Proteomes" id="UP000594042">
    <property type="component" value="Chromosome"/>
</dbReference>
<dbReference type="Pfam" id="PF11175">
    <property type="entry name" value="DUF2961"/>
    <property type="match status" value="1"/>
</dbReference>
<dbReference type="Gene3D" id="2.60.120.1390">
    <property type="match status" value="2"/>
</dbReference>
<reference evidence="2" key="1">
    <citation type="submission" date="2020-07" db="EMBL/GenBank/DDBJ databases">
        <title>Complete genome sequencing of Coprobacter sp. strain 2CBH44.</title>
        <authorList>
            <person name="Sakamoto M."/>
            <person name="Murakami T."/>
            <person name="Mori H."/>
        </authorList>
    </citation>
    <scope>NUCLEOTIDE SEQUENCE [LARGE SCALE GENOMIC DNA]</scope>
    <source>
        <strain evidence="2">2CBH44</strain>
    </source>
</reference>
<keyword evidence="2" id="KW-1185">Reference proteome</keyword>
<dbReference type="KEGG" id="copr:Cop2CBH44_30650"/>
<evidence type="ECO:0008006" key="3">
    <source>
        <dbReference type="Google" id="ProtNLM"/>
    </source>
</evidence>
<gene>
    <name evidence="1" type="ORF">Cop2CBH44_30650</name>
</gene>
<accession>A0A7G1I0X5</accession>
<dbReference type="AlphaFoldDB" id="A0A7G1I0X5"/>
<name>A0A7G1I0X5_9BACT</name>
<dbReference type="InterPro" id="IPR021345">
    <property type="entry name" value="DUF2961"/>
</dbReference>
<proteinExistence type="predicted"/>
<evidence type="ECO:0000313" key="1">
    <source>
        <dbReference type="EMBL" id="BCI64712.1"/>
    </source>
</evidence>
<sequence>MKNYFKIVLFLLIGMGLCTLPGVSQENVSGELYDLAKVKNGVKNHRISSYDRSGNNRDHLKNIKPGETRTIAEISGSGIINHIWITMAPGPDRLCRNDVIIRMYWDGNDYPSVESPIGPFFGQGWDEQYNYAAFPLSAGPGNGTGLSSYFTMPFAKGARIEIENQTNETIGSFYFYVDYLELKKFPNDMGRFHAWYNHELTEALPEGETEWGATGKEGENKTGENNYVFADIQGKGHFVGINYYVHCPTTMWYGEGDDMWFIDGESVPSMIGTGTEDFFNTSWCPKEVFSHPYFGYPRVNNDFGWLGRTHAYRFFINDPVFFEKSLKGTIEHGHNNNLTLDIATVAYWYQDKASVLPKAPTKEERSLKPMINSTDIHKWRHEWRKNKGNGATLWGNE</sequence>
<evidence type="ECO:0000313" key="2">
    <source>
        <dbReference type="Proteomes" id="UP000594042"/>
    </source>
</evidence>